<dbReference type="GO" id="GO:0005975">
    <property type="term" value="P:carbohydrate metabolic process"/>
    <property type="evidence" value="ECO:0007669"/>
    <property type="project" value="InterPro"/>
</dbReference>
<dbReference type="Gene3D" id="3.40.50.880">
    <property type="match status" value="1"/>
</dbReference>
<keyword evidence="1" id="KW-0732">Signal</keyword>
<organism evidence="3 4">
    <name type="scientific">Noviherbaspirillum galbum</name>
    <dbReference type="NCBI Taxonomy" id="2709383"/>
    <lineage>
        <taxon>Bacteria</taxon>
        <taxon>Pseudomonadati</taxon>
        <taxon>Pseudomonadota</taxon>
        <taxon>Betaproteobacteria</taxon>
        <taxon>Burkholderiales</taxon>
        <taxon>Oxalobacteraceae</taxon>
        <taxon>Noviherbaspirillum</taxon>
    </lineage>
</organism>
<gene>
    <name evidence="3" type="ORF">G3574_02915</name>
</gene>
<reference evidence="3 4" key="1">
    <citation type="submission" date="2020-02" db="EMBL/GenBank/DDBJ databases">
        <authorList>
            <person name="Kim M.K."/>
        </authorList>
    </citation>
    <scope>NUCLEOTIDE SEQUENCE [LARGE SCALE GENOMIC DNA]</scope>
    <source>
        <strain evidence="3 4">17J57-3</strain>
    </source>
</reference>
<feature type="domain" description="NodB homology" evidence="2">
    <location>
        <begin position="277"/>
        <end position="388"/>
    </location>
</feature>
<evidence type="ECO:0000313" key="4">
    <source>
        <dbReference type="Proteomes" id="UP000482155"/>
    </source>
</evidence>
<dbReference type="Gene3D" id="3.20.20.370">
    <property type="entry name" value="Glycoside hydrolase/deacetylase"/>
    <property type="match status" value="1"/>
</dbReference>
<keyword evidence="4" id="KW-1185">Reference proteome</keyword>
<dbReference type="GO" id="GO:0016810">
    <property type="term" value="F:hydrolase activity, acting on carbon-nitrogen (but not peptide) bonds"/>
    <property type="evidence" value="ECO:0007669"/>
    <property type="project" value="InterPro"/>
</dbReference>
<sequence>MVMRLAVLLVAMSGLVLSPFARSADAGPAGASFPVYLYASPATQAFFQANEGNYDTILGQWRTYLRDTGKDFRELGRADLLAQPPRGVLVLASALLLDDQERRAVEEFGRRGGSILGSWAVGARDGKGEWRGFQFVQDLFDLRVAGEITRQSEEWFIAPSGDGPLTWPLPAGRRMYLGKIAENPLRIDARNVAARYMTWERSRDPALANGAIAFSERYDSRRVYFGFSEPAMDFHPRDDIYRMLDAILAWLRHEPRVYKAAWPGGRLAAQLIAMEVDGAAESVAALSQQLDALGLRASFFLITSQAGAFPDLLRSLARRGHELAYQADVPDGFKDQNAEIQEQRMLAMFADVRKIGGPGPLALHGFRAPNESYDQSTEILLRRHGMQYHVADAAATIDRLPYFSSAEKAVPPESALVVLPRTSLEDLEYRGDAMNEERAGMQLVREYEEALNMGALNMLLIHASSYASGSPVNAALPAFFRRLADSRDKTWVARADDIAAWWRARDRASVKVRGEGRGQVVELTVRAPGIGPGLTLMATQPETGGPPPRLEPMTPYSPAVEGRLVDNHRAAFVFNRLGAGSYSYRVLY</sequence>
<proteinExistence type="predicted"/>
<dbReference type="InterPro" id="IPR029062">
    <property type="entry name" value="Class_I_gatase-like"/>
</dbReference>
<feature type="signal peptide" evidence="1">
    <location>
        <begin position="1"/>
        <end position="23"/>
    </location>
</feature>
<dbReference type="EMBL" id="JAAIVB010000010">
    <property type="protein sequence ID" value="NEX60020.1"/>
    <property type="molecule type" value="Genomic_DNA"/>
</dbReference>
<name>A0A6B3SH99_9BURK</name>
<evidence type="ECO:0000259" key="2">
    <source>
        <dbReference type="Pfam" id="PF01522"/>
    </source>
</evidence>
<comment type="caution">
    <text evidence="3">The sequence shown here is derived from an EMBL/GenBank/DDBJ whole genome shotgun (WGS) entry which is preliminary data.</text>
</comment>
<dbReference type="InterPro" id="IPR002509">
    <property type="entry name" value="NODB_dom"/>
</dbReference>
<feature type="chain" id="PRO_5025513131" evidence="1">
    <location>
        <begin position="24"/>
        <end position="588"/>
    </location>
</feature>
<dbReference type="Proteomes" id="UP000482155">
    <property type="component" value="Unassembled WGS sequence"/>
</dbReference>
<dbReference type="InterPro" id="IPR011330">
    <property type="entry name" value="Glyco_hydro/deAcase_b/a-brl"/>
</dbReference>
<accession>A0A6B3SH99</accession>
<dbReference type="AlphaFoldDB" id="A0A6B3SH99"/>
<evidence type="ECO:0000256" key="1">
    <source>
        <dbReference type="SAM" id="SignalP"/>
    </source>
</evidence>
<dbReference type="SUPFAM" id="SSF88713">
    <property type="entry name" value="Glycoside hydrolase/deacetylase"/>
    <property type="match status" value="1"/>
</dbReference>
<protein>
    <submittedName>
        <fullName evidence="3">Polysaccharide deacetylase family protein</fullName>
    </submittedName>
</protein>
<dbReference type="Pfam" id="PF01522">
    <property type="entry name" value="Polysacc_deac_1"/>
    <property type="match status" value="1"/>
</dbReference>
<evidence type="ECO:0000313" key="3">
    <source>
        <dbReference type="EMBL" id="NEX60020.1"/>
    </source>
</evidence>